<dbReference type="EMBL" id="SSGD01000073">
    <property type="protein sequence ID" value="TXI55101.1"/>
    <property type="molecule type" value="Genomic_DNA"/>
</dbReference>
<evidence type="ECO:0000313" key="3">
    <source>
        <dbReference type="EMBL" id="TXI55101.1"/>
    </source>
</evidence>
<feature type="transmembrane region" description="Helical" evidence="1">
    <location>
        <begin position="89"/>
        <end position="107"/>
    </location>
</feature>
<dbReference type="Proteomes" id="UP000321797">
    <property type="component" value="Unassembled WGS sequence"/>
</dbReference>
<dbReference type="InterPro" id="IPR000160">
    <property type="entry name" value="GGDEF_dom"/>
</dbReference>
<evidence type="ECO:0000313" key="4">
    <source>
        <dbReference type="Proteomes" id="UP000321797"/>
    </source>
</evidence>
<dbReference type="SUPFAM" id="SSF55073">
    <property type="entry name" value="Nucleotide cyclase"/>
    <property type="match status" value="1"/>
</dbReference>
<sequence length="365" mass="38571">MVGQVTGRKDAEHYEWVTAFMHARNATLITRLFVAATSLAMAAATVVLLIGTGGPHHPPAQTMMWLAVGGGVAGAVLWLWRWPSRMQSMGFAAIATGSIALACLAYPDHLAALLGCIAFTTIAAYVAFFHSPSMVLGVFLVVAAVALSQVEELADDGRIALATVDLFLVLQANLAVAISICSLLRTVKGDLAAADLDPLTGLLNRRAFRRRIPSLLSHHQSAGGGYLRVALVDLDDFKSANDTHGHAAGDRALVAVAGALRSASAPTAVIARSGGEEFLIADVAPSHRDVLHYQRICAAIRELPMPVTASIGTSCVALDSLSRHVLDEAMENLIGAADMAMYRAKRNGGNQCHHHGVWRPAPPND</sequence>
<feature type="transmembrane region" description="Helical" evidence="1">
    <location>
        <begin position="159"/>
        <end position="180"/>
    </location>
</feature>
<dbReference type="InterPro" id="IPR029787">
    <property type="entry name" value="Nucleotide_cyclase"/>
</dbReference>
<feature type="domain" description="GGDEF" evidence="2">
    <location>
        <begin position="225"/>
        <end position="357"/>
    </location>
</feature>
<organism evidence="3 4">
    <name type="scientific">Mycolicibacter arupensis</name>
    <dbReference type="NCBI Taxonomy" id="342002"/>
    <lineage>
        <taxon>Bacteria</taxon>
        <taxon>Bacillati</taxon>
        <taxon>Actinomycetota</taxon>
        <taxon>Actinomycetes</taxon>
        <taxon>Mycobacteriales</taxon>
        <taxon>Mycobacteriaceae</taxon>
        <taxon>Mycolicibacter</taxon>
    </lineage>
</organism>
<evidence type="ECO:0000259" key="2">
    <source>
        <dbReference type="PROSITE" id="PS50887"/>
    </source>
</evidence>
<dbReference type="Pfam" id="PF00990">
    <property type="entry name" value="GGDEF"/>
    <property type="match status" value="1"/>
</dbReference>
<evidence type="ECO:0000256" key="1">
    <source>
        <dbReference type="SAM" id="Phobius"/>
    </source>
</evidence>
<dbReference type="Gene3D" id="3.30.70.270">
    <property type="match status" value="1"/>
</dbReference>
<dbReference type="PROSITE" id="PS50887">
    <property type="entry name" value="GGDEF"/>
    <property type="match status" value="1"/>
</dbReference>
<dbReference type="CDD" id="cd01949">
    <property type="entry name" value="GGDEF"/>
    <property type="match status" value="1"/>
</dbReference>
<dbReference type="SMART" id="SM00267">
    <property type="entry name" value="GGDEF"/>
    <property type="match status" value="1"/>
</dbReference>
<accession>A0A5C7Y0H4</accession>
<proteinExistence type="predicted"/>
<protein>
    <submittedName>
        <fullName evidence="3">GGDEF domain-containing protein</fullName>
    </submittedName>
</protein>
<feature type="transmembrane region" description="Helical" evidence="1">
    <location>
        <begin position="28"/>
        <end position="50"/>
    </location>
</feature>
<dbReference type="InterPro" id="IPR043128">
    <property type="entry name" value="Rev_trsase/Diguanyl_cyclase"/>
</dbReference>
<keyword evidence="1" id="KW-1133">Transmembrane helix</keyword>
<keyword evidence="1" id="KW-0812">Transmembrane</keyword>
<feature type="transmembrane region" description="Helical" evidence="1">
    <location>
        <begin position="62"/>
        <end position="80"/>
    </location>
</feature>
<dbReference type="PANTHER" id="PTHR45138:SF9">
    <property type="entry name" value="DIGUANYLATE CYCLASE DGCM-RELATED"/>
    <property type="match status" value="1"/>
</dbReference>
<gene>
    <name evidence="3" type="ORF">E6Q54_13350</name>
</gene>
<keyword evidence="1" id="KW-0472">Membrane</keyword>
<dbReference type="RefSeq" id="WP_276761226.1">
    <property type="nucleotide sequence ID" value="NZ_SSGD01000073.1"/>
</dbReference>
<feature type="transmembrane region" description="Helical" evidence="1">
    <location>
        <begin position="122"/>
        <end position="147"/>
    </location>
</feature>
<dbReference type="NCBIfam" id="TIGR00254">
    <property type="entry name" value="GGDEF"/>
    <property type="match status" value="1"/>
</dbReference>
<comment type="caution">
    <text evidence="3">The sequence shown here is derived from an EMBL/GenBank/DDBJ whole genome shotgun (WGS) entry which is preliminary data.</text>
</comment>
<dbReference type="InterPro" id="IPR050469">
    <property type="entry name" value="Diguanylate_Cyclase"/>
</dbReference>
<name>A0A5C7Y0H4_9MYCO</name>
<reference evidence="3 4" key="1">
    <citation type="submission" date="2018-09" db="EMBL/GenBank/DDBJ databases">
        <title>Metagenome Assembled Genomes from an Advanced Water Purification Facility.</title>
        <authorList>
            <person name="Stamps B.W."/>
            <person name="Spear J.R."/>
        </authorList>
    </citation>
    <scope>NUCLEOTIDE SEQUENCE [LARGE SCALE GENOMIC DNA]</scope>
    <source>
        <strain evidence="3">Bin_29_2</strain>
    </source>
</reference>
<dbReference type="AlphaFoldDB" id="A0A5C7Y0H4"/>
<dbReference type="PANTHER" id="PTHR45138">
    <property type="entry name" value="REGULATORY COMPONENTS OF SENSORY TRANSDUCTION SYSTEM"/>
    <property type="match status" value="1"/>
</dbReference>
<dbReference type="GO" id="GO:0052621">
    <property type="term" value="F:diguanylate cyclase activity"/>
    <property type="evidence" value="ECO:0007669"/>
    <property type="project" value="TreeGrafter"/>
</dbReference>